<organism evidence="2 3">
    <name type="scientific">Candidatus Accumulibacter phosphatis</name>
    <dbReference type="NCBI Taxonomy" id="327160"/>
    <lineage>
        <taxon>Bacteria</taxon>
        <taxon>Pseudomonadati</taxon>
        <taxon>Pseudomonadota</taxon>
        <taxon>Betaproteobacteria</taxon>
        <taxon>Candidatus Accumulibacter</taxon>
    </lineage>
</organism>
<name>A0ABX1TSZ8_9PROT</name>
<dbReference type="Proteomes" id="UP000749010">
    <property type="component" value="Unassembled WGS sequence"/>
</dbReference>
<dbReference type="RefSeq" id="WP_169064841.1">
    <property type="nucleotide sequence ID" value="NZ_SPMY01000002.1"/>
</dbReference>
<feature type="region of interest" description="Disordered" evidence="1">
    <location>
        <begin position="186"/>
        <end position="205"/>
    </location>
</feature>
<evidence type="ECO:0000313" key="3">
    <source>
        <dbReference type="Proteomes" id="UP000749010"/>
    </source>
</evidence>
<evidence type="ECO:0000256" key="1">
    <source>
        <dbReference type="SAM" id="MobiDB-lite"/>
    </source>
</evidence>
<gene>
    <name evidence="2" type="ORF">E4Q23_00590</name>
</gene>
<comment type="caution">
    <text evidence="2">The sequence shown here is derived from an EMBL/GenBank/DDBJ whole genome shotgun (WGS) entry which is preliminary data.</text>
</comment>
<proteinExistence type="predicted"/>
<protein>
    <submittedName>
        <fullName evidence="2">Uncharacterized protein</fullName>
    </submittedName>
</protein>
<accession>A0ABX1TSZ8</accession>
<evidence type="ECO:0000313" key="2">
    <source>
        <dbReference type="EMBL" id="NMQ26393.1"/>
    </source>
</evidence>
<dbReference type="EMBL" id="SPMY01000002">
    <property type="protein sequence ID" value="NMQ26393.1"/>
    <property type="molecule type" value="Genomic_DNA"/>
</dbReference>
<reference evidence="2 3" key="1">
    <citation type="submission" date="2019-03" db="EMBL/GenBank/DDBJ databases">
        <title>Metabolic reconstructions from genomes of highly enriched 'Candidatus Accumulibacter' and 'Candidatus Competibacter' bioreactor populations.</title>
        <authorList>
            <person name="Annavajhala M.K."/>
            <person name="Welles L."/>
            <person name="Abbas B."/>
            <person name="Sorokin D."/>
            <person name="Park H."/>
            <person name="Van Loosdrecht M."/>
            <person name="Chandran K."/>
        </authorList>
    </citation>
    <scope>NUCLEOTIDE SEQUENCE [LARGE SCALE GENOMIC DNA]</scope>
    <source>
        <strain evidence="2 3">SBR_S</strain>
    </source>
</reference>
<keyword evidence="3" id="KW-1185">Reference proteome</keyword>
<sequence>MALFFMVFAACTVVINYLIDPYLMLGVERREGLNQGKVAINEHVRMSKAYHPTFGKWDTLIVGNSRVEMGINPTHRCFTAAGARVYNLGLPGAGVREQLEYALNIIYAQPVQRVYLSIDFVDFLLRRDRPAPGVEIDWSKNTGRLRYAFDGSGNNEYTWTSLVDHYRTLFSLDALISSIRTMALQSPGQSDRDDQGFNPGNDFRTSVAIEGPHALFAQKNAHAQEEV</sequence>